<evidence type="ECO:0000256" key="1">
    <source>
        <dbReference type="SAM" id="Phobius"/>
    </source>
</evidence>
<feature type="transmembrane region" description="Helical" evidence="1">
    <location>
        <begin position="55"/>
        <end position="75"/>
    </location>
</feature>
<evidence type="ECO:0000313" key="3">
    <source>
        <dbReference type="Proteomes" id="UP000263094"/>
    </source>
</evidence>
<keyword evidence="1" id="KW-1133">Transmembrane helix</keyword>
<keyword evidence="1" id="KW-0472">Membrane</keyword>
<dbReference type="Proteomes" id="UP000263094">
    <property type="component" value="Unassembled WGS sequence"/>
</dbReference>
<reference evidence="2 3" key="1">
    <citation type="submission" date="2018-08" db="EMBL/GenBank/DDBJ databases">
        <title>Isolation, diversity and antifungal activity of Actinobacteria from wheat.</title>
        <authorList>
            <person name="Han C."/>
        </authorList>
    </citation>
    <scope>NUCLEOTIDE SEQUENCE [LARGE SCALE GENOMIC DNA]</scope>
    <source>
        <strain evidence="2 3">NEAU-YY421</strain>
    </source>
</reference>
<keyword evidence="3" id="KW-1185">Reference proteome</keyword>
<accession>A0A372LWA9</accession>
<comment type="caution">
    <text evidence="2">The sequence shown here is derived from an EMBL/GenBank/DDBJ whole genome shotgun (WGS) entry which is preliminary data.</text>
</comment>
<evidence type="ECO:0000313" key="2">
    <source>
        <dbReference type="EMBL" id="RFU82307.1"/>
    </source>
</evidence>
<feature type="transmembrane region" description="Helical" evidence="1">
    <location>
        <begin position="123"/>
        <end position="151"/>
    </location>
</feature>
<dbReference type="AlphaFoldDB" id="A0A372LWA9"/>
<protein>
    <recommendedName>
        <fullName evidence="4">DUF624 domain-containing protein</fullName>
    </recommendedName>
</protein>
<feature type="transmembrane region" description="Helical" evidence="1">
    <location>
        <begin position="30"/>
        <end position="49"/>
    </location>
</feature>
<keyword evidence="1" id="KW-0812">Transmembrane</keyword>
<feature type="transmembrane region" description="Helical" evidence="1">
    <location>
        <begin position="196"/>
        <end position="216"/>
    </location>
</feature>
<organism evidence="2 3">
    <name type="scientific">Streptomyces triticagri</name>
    <dbReference type="NCBI Taxonomy" id="2293568"/>
    <lineage>
        <taxon>Bacteria</taxon>
        <taxon>Bacillati</taxon>
        <taxon>Actinomycetota</taxon>
        <taxon>Actinomycetes</taxon>
        <taxon>Kitasatosporales</taxon>
        <taxon>Streptomycetaceae</taxon>
        <taxon>Streptomyces</taxon>
    </lineage>
</organism>
<gene>
    <name evidence="2" type="ORF">DY218_34125</name>
</gene>
<feature type="transmembrane region" description="Helical" evidence="1">
    <location>
        <begin position="96"/>
        <end position="117"/>
    </location>
</feature>
<proteinExistence type="predicted"/>
<sequence length="229" mass="23545">MRTVPVQHLHVAEHRALAGTLRGAWPGLPALLAGSATVCAGATLTVLLAPGVTPVSVLVAAVLVGPGAAALARAADDGATVRQWWLALRELWRFGLLQCLVAAAPTAAFLVALRLWQETGADWLLLSVGASGAAALFALFALSVALPLGALRPELRGRLLWGCALHLALRRPLRHLAGPCLGVLGVWAAVQWTASLLLLTPGPAMVVAIAAVRVACATEPESSDSAARA</sequence>
<dbReference type="EMBL" id="QUAK01000239">
    <property type="protein sequence ID" value="RFU82307.1"/>
    <property type="molecule type" value="Genomic_DNA"/>
</dbReference>
<name>A0A372LWA9_9ACTN</name>
<evidence type="ECO:0008006" key="4">
    <source>
        <dbReference type="Google" id="ProtNLM"/>
    </source>
</evidence>